<evidence type="ECO:0000313" key="2">
    <source>
        <dbReference type="Proteomes" id="UP001152321"/>
    </source>
</evidence>
<accession>A0ABT6DI75</accession>
<evidence type="ECO:0000313" key="1">
    <source>
        <dbReference type="EMBL" id="MDG0816486.1"/>
    </source>
</evidence>
<comment type="caution">
    <text evidence="1">The sequence shown here is derived from an EMBL/GenBank/DDBJ whole genome shotgun (WGS) entry which is preliminary data.</text>
</comment>
<protein>
    <submittedName>
        <fullName evidence="1">Uncharacterized protein</fullName>
    </submittedName>
</protein>
<dbReference type="EMBL" id="JANRMI010000002">
    <property type="protein sequence ID" value="MDG0816486.1"/>
    <property type="molecule type" value="Genomic_DNA"/>
</dbReference>
<dbReference type="Proteomes" id="UP001152321">
    <property type="component" value="Unassembled WGS sequence"/>
</dbReference>
<sequence length="161" mass="17624">MGLGNDSSAGQKEIKRISSISKDLSQVKKIYLHAGLVSTVEFKQAVIGVKVGNTDSIKAEISPSNPKEVTLRLKHQNAEPTNMIVRVDRHVYVFDLIPSKTSHQDYVLIRGSFGFPQSETAKERSKISAGLNASEAHDRGVIIQSRAPKSKLIESVKLGDE</sequence>
<name>A0ABT6DI75_9BACT</name>
<gene>
    <name evidence="1" type="ORF">NWE73_08935</name>
</gene>
<proteinExistence type="predicted"/>
<organism evidence="1 2">
    <name type="scientific">Bdellovibrio svalbardensis</name>
    <dbReference type="NCBI Taxonomy" id="2972972"/>
    <lineage>
        <taxon>Bacteria</taxon>
        <taxon>Pseudomonadati</taxon>
        <taxon>Bdellovibrionota</taxon>
        <taxon>Bdellovibrionia</taxon>
        <taxon>Bdellovibrionales</taxon>
        <taxon>Pseudobdellovibrionaceae</taxon>
        <taxon>Bdellovibrio</taxon>
    </lineage>
</organism>
<reference evidence="1" key="1">
    <citation type="submission" date="2022-08" db="EMBL/GenBank/DDBJ databases">
        <title>Novel Bdellovibrio Species Isolated from Svalbard: Designation Bdellovibrio svalbardensis.</title>
        <authorList>
            <person name="Mitchell R.J."/>
            <person name="Choi S.Y."/>
        </authorList>
    </citation>
    <scope>NUCLEOTIDE SEQUENCE</scope>
    <source>
        <strain evidence="1">PAP01</strain>
    </source>
</reference>
<keyword evidence="2" id="KW-1185">Reference proteome</keyword>